<dbReference type="InterPro" id="IPR051915">
    <property type="entry name" value="Cellulose_Degrad_GH3"/>
</dbReference>
<evidence type="ECO:0000256" key="1">
    <source>
        <dbReference type="ARBA" id="ARBA00000448"/>
    </source>
</evidence>
<evidence type="ECO:0000256" key="6">
    <source>
        <dbReference type="ARBA" id="ARBA00023295"/>
    </source>
</evidence>
<gene>
    <name evidence="10" type="ORF">H0E87_016975</name>
</gene>
<dbReference type="Gene3D" id="3.20.20.300">
    <property type="entry name" value="Glycoside hydrolase, family 3, N-terminal domain"/>
    <property type="match status" value="1"/>
</dbReference>
<evidence type="ECO:0000256" key="5">
    <source>
        <dbReference type="ARBA" id="ARBA00022801"/>
    </source>
</evidence>
<keyword evidence="6" id="KW-0326">Glycosidase</keyword>
<dbReference type="GO" id="GO:0008422">
    <property type="term" value="F:beta-glucosidase activity"/>
    <property type="evidence" value="ECO:0007669"/>
    <property type="project" value="UniProtKB-EC"/>
</dbReference>
<dbReference type="InterPro" id="IPR036881">
    <property type="entry name" value="Glyco_hydro_3_C_sf"/>
</dbReference>
<protein>
    <recommendedName>
        <fullName evidence="3">beta-glucosidase</fullName>
        <ecNumber evidence="3">3.2.1.21</ecNumber>
    </recommendedName>
</protein>
<evidence type="ECO:0000259" key="9">
    <source>
        <dbReference type="Pfam" id="PF01915"/>
    </source>
</evidence>
<sequence>MRRLSRPILGFLLLCCLIVAGEAEYLKYKDPKMPIGARIKDLMKRMTLEEKIGQMVQIERTVATPDVMKQYFIGSVLSGGGSVPGPKASAEAWVNLVNGIQKASLSTRLGIPMIYGIDAVHGHNNVYNATIFPHNVGLGVTRQLVKKIGEATALEVRATGIPYAFAPCIAVCRDPRWGRCYESYSEDHRIVQLMTEIIPGLQGELPANSKKGVPFVAPGNTKVAACAKHFVGDGGTTKGIDENNTVISMNGLLNIHMPAYYNAISKGVATVMVSYSSWNGKRMHINHDLVTGFLKNKMKFRGFVISDWQGIDRVTSPPHANYSSSVQAGVDAGIDMIMVPFNFTEFIDDLTYQVKNNIIPMSRINDAVQRILRVKFVMGLFEKPLADLSMANHLGSQEHRELAREAVRKSLVLLKNGKYTTAKPLLPLPKKAPKILVAGSHADNLGYQCGGWTITWQGLGGNDLTTGTTILNAVKNTVDPTTQVVYNENPDANFVSSNKFSYAIVVVGEPPYAEMYGDSSNLTISEPGPSTINNVCGAVKCVVVVISGRPVVIQPYLEKIDALVAAWLPGTEGQGVADNLFGDYGFTGKLARTWFKTVDQLPMNVGDPHYDPLFPFGFGITTKPAKN</sequence>
<dbReference type="PANTHER" id="PTHR30620:SF16">
    <property type="entry name" value="LYSOSOMAL BETA GLUCOSIDASE"/>
    <property type="match status" value="1"/>
</dbReference>
<dbReference type="SUPFAM" id="SSF52279">
    <property type="entry name" value="Beta-D-glucan exohydrolase, C-terminal domain"/>
    <property type="match status" value="1"/>
</dbReference>
<dbReference type="EC" id="3.2.1.21" evidence="3"/>
<dbReference type="GO" id="GO:0009251">
    <property type="term" value="P:glucan catabolic process"/>
    <property type="evidence" value="ECO:0007669"/>
    <property type="project" value="TreeGrafter"/>
</dbReference>
<feature type="domain" description="Glycoside hydrolase family 3 C-terminal" evidence="9">
    <location>
        <begin position="411"/>
        <end position="621"/>
    </location>
</feature>
<dbReference type="PRINTS" id="PR00133">
    <property type="entry name" value="GLHYDRLASE3"/>
</dbReference>
<name>A0A8T2XYH3_POPDE</name>
<evidence type="ECO:0000256" key="2">
    <source>
        <dbReference type="ARBA" id="ARBA00005336"/>
    </source>
</evidence>
<comment type="caution">
    <text evidence="10">The sequence shown here is derived from an EMBL/GenBank/DDBJ whole genome shotgun (WGS) entry which is preliminary data.</text>
</comment>
<dbReference type="FunFam" id="3.40.50.1700:FF:000002">
    <property type="entry name" value="Glycosyl hydrolase family protein"/>
    <property type="match status" value="1"/>
</dbReference>
<feature type="domain" description="Glycoside hydrolase family 3 N-terminal" evidence="8">
    <location>
        <begin position="47"/>
        <end position="374"/>
    </location>
</feature>
<dbReference type="PANTHER" id="PTHR30620">
    <property type="entry name" value="PERIPLASMIC BETA-GLUCOSIDASE-RELATED"/>
    <property type="match status" value="1"/>
</dbReference>
<organism evidence="10 11">
    <name type="scientific">Populus deltoides</name>
    <name type="common">Eastern poplar</name>
    <name type="synonym">Eastern cottonwood</name>
    <dbReference type="NCBI Taxonomy" id="3696"/>
    <lineage>
        <taxon>Eukaryota</taxon>
        <taxon>Viridiplantae</taxon>
        <taxon>Streptophyta</taxon>
        <taxon>Embryophyta</taxon>
        <taxon>Tracheophyta</taxon>
        <taxon>Spermatophyta</taxon>
        <taxon>Magnoliopsida</taxon>
        <taxon>eudicotyledons</taxon>
        <taxon>Gunneridae</taxon>
        <taxon>Pentapetalae</taxon>
        <taxon>rosids</taxon>
        <taxon>fabids</taxon>
        <taxon>Malpighiales</taxon>
        <taxon>Salicaceae</taxon>
        <taxon>Saliceae</taxon>
        <taxon>Populus</taxon>
    </lineage>
</organism>
<evidence type="ECO:0000259" key="8">
    <source>
        <dbReference type="Pfam" id="PF00933"/>
    </source>
</evidence>
<dbReference type="Gene3D" id="3.40.50.1700">
    <property type="entry name" value="Glycoside hydrolase family 3 C-terminal domain"/>
    <property type="match status" value="1"/>
</dbReference>
<evidence type="ECO:0000256" key="3">
    <source>
        <dbReference type="ARBA" id="ARBA00012744"/>
    </source>
</evidence>
<keyword evidence="4 7" id="KW-0732">Signal</keyword>
<evidence type="ECO:0000313" key="10">
    <source>
        <dbReference type="EMBL" id="KAH8497894.1"/>
    </source>
</evidence>
<comment type="similarity">
    <text evidence="2">Belongs to the glycosyl hydrolase 3 family.</text>
</comment>
<feature type="signal peptide" evidence="7">
    <location>
        <begin position="1"/>
        <end position="23"/>
    </location>
</feature>
<keyword evidence="11" id="KW-1185">Reference proteome</keyword>
<evidence type="ECO:0000256" key="7">
    <source>
        <dbReference type="SAM" id="SignalP"/>
    </source>
</evidence>
<dbReference type="AlphaFoldDB" id="A0A8T2XYH3"/>
<dbReference type="InterPro" id="IPR001764">
    <property type="entry name" value="Glyco_hydro_3_N"/>
</dbReference>
<dbReference type="Pfam" id="PF00933">
    <property type="entry name" value="Glyco_hydro_3"/>
    <property type="match status" value="1"/>
</dbReference>
<proteinExistence type="inferred from homology"/>
<evidence type="ECO:0000313" key="11">
    <source>
        <dbReference type="Proteomes" id="UP000807159"/>
    </source>
</evidence>
<dbReference type="EMBL" id="JACEGQ020000009">
    <property type="protein sequence ID" value="KAH8497894.1"/>
    <property type="molecule type" value="Genomic_DNA"/>
</dbReference>
<accession>A0A8T2XYH3</accession>
<dbReference type="FunFam" id="3.20.20.300:FF:000003">
    <property type="entry name" value="Beta-D-glucan exohydrolase isoenzyme ExoI"/>
    <property type="match status" value="1"/>
</dbReference>
<keyword evidence="5" id="KW-0378">Hydrolase</keyword>
<dbReference type="InterPro" id="IPR036962">
    <property type="entry name" value="Glyco_hydro_3_N_sf"/>
</dbReference>
<dbReference type="InterPro" id="IPR017853">
    <property type="entry name" value="GH"/>
</dbReference>
<dbReference type="Pfam" id="PF01915">
    <property type="entry name" value="Glyco_hydro_3_C"/>
    <property type="match status" value="1"/>
</dbReference>
<dbReference type="SUPFAM" id="SSF51445">
    <property type="entry name" value="(Trans)glycosidases"/>
    <property type="match status" value="1"/>
</dbReference>
<feature type="chain" id="PRO_5035926264" description="beta-glucosidase" evidence="7">
    <location>
        <begin position="24"/>
        <end position="627"/>
    </location>
</feature>
<dbReference type="InterPro" id="IPR002772">
    <property type="entry name" value="Glyco_hydro_3_C"/>
</dbReference>
<comment type="catalytic activity">
    <reaction evidence="1">
        <text>Hydrolysis of terminal, non-reducing beta-D-glucosyl residues with release of beta-D-glucose.</text>
        <dbReference type="EC" id="3.2.1.21"/>
    </reaction>
</comment>
<evidence type="ECO:0000256" key="4">
    <source>
        <dbReference type="ARBA" id="ARBA00022729"/>
    </source>
</evidence>
<reference evidence="10" key="1">
    <citation type="journal article" date="2021" name="J. Hered.">
        <title>Genome Assembly of Salicaceae Populus deltoides (Eastern Cottonwood) I-69 Based on Nanopore Sequencing and Hi-C Technologies.</title>
        <authorList>
            <person name="Bai S."/>
            <person name="Wu H."/>
            <person name="Zhang J."/>
            <person name="Pan Z."/>
            <person name="Zhao W."/>
            <person name="Li Z."/>
            <person name="Tong C."/>
        </authorList>
    </citation>
    <scope>NUCLEOTIDE SEQUENCE</scope>
    <source>
        <tissue evidence="10">Leaf</tissue>
    </source>
</reference>
<dbReference type="Proteomes" id="UP000807159">
    <property type="component" value="Chromosome 9"/>
</dbReference>